<dbReference type="Gene3D" id="2.120.10.30">
    <property type="entry name" value="TolB, C-terminal domain"/>
    <property type="match status" value="1"/>
</dbReference>
<evidence type="ECO:0000256" key="1">
    <source>
        <dbReference type="SAM" id="SignalP"/>
    </source>
</evidence>
<gene>
    <name evidence="3" type="ORF">COMA2_10043</name>
</gene>
<dbReference type="Pfam" id="PF06739">
    <property type="entry name" value="SBBP"/>
    <property type="match status" value="7"/>
</dbReference>
<name>A0A0S4L0Y9_9BACT</name>
<sequence length="1138" mass="116720">MTLLKMIGRALTCAALVIAWEGIAAASVATPTAPTPTRQAVTTTMLGMPLQFEVNQGQVDAQVKFLARGSGYTLFLTPTESVLVLTGREASNVKREAESDPPDVIGHESQEYKHSVVRMQLKGANPSPTVSGMEQLPGVVNYFIGNDPAKWRTKIPTYAKVHYQEAYPGIDLAYYGNQGKLEYDFIVAPGADPNQIKLVFEGASDITVAERGDLLLTTALGDVRLQKPIVYQLGQDGHKTLVAGTYVVAAPPDHSLMTSRFLPARTVGIQLAAYDHSKPVVIDPVIAYSTYLGGSSAESGRGIAVDSAGSAYITGDTISANFPVLSASQGGLAGVTDAFVTKLDATGARVYSTYLGGSGSDLGYGIAVDGAGAAYVTGQTGSLNFPVLTASQGAFGGGSFDAFVTKLDATGSRVYSTYLGGSNTDEGRGIAVDGAGAAYVTGETQSANFPMLAASQGVFAGGADVFITKFNAVGARVYSTYLGGSSVDFGLGIAVDGTGASYVTGYTISTDFPVLSASQGALAGSIDAFVTKLDATGVRAYSTYLGGIHTDEGHGIAVDGAGAAYVTGRTESPNFPVLSASQGVLGGDLDAFITKFNAVGARVYSTYLGGSNNDEARGIAVDGAGAAYVTGRTNSTNFPVLSASQSVYGGVLDAFVTKLDTAGARIYSTYLGGSGADLGYGIAVDGAGAAYVTGQTGSLNFPVLSASQGAHAGSGDAFVTKLSGKPIANAGSDQTASEGALVTLDGIGSTAADPTYTWTQIAGPPVSLVDSGSAHPTFTAPHVPPAGDMLTFELHVCEGTSTTNCSDLDSVNVRVTNVNQPPMAQAGPDQTVQEGSPVTLDGTASFDPDFEPLTYTWFQVFGQPITLTNPLTATPSFMAPSVGAGGGQVDFELIVTDAHGLNHADYVSIFISNVNQPPLAHAGPDQTKNEQTLVTLDGSGSHDPDSDSLNYSWTQTGGPSVALTGANTVNPTFTAPSVAAGGAFLTFQLVVHDGHVSSSADTVRIAVVNVNDPPVCSLAQASPSLLWPPNHAMAQVSIMGLTDPQNQTLTITYPNVTQDEPINGLGDGDTTPDAAVSGNDILLRAERSGSGNGRVYVVHFTATNSDGAHCSGSVKVAVPHNKKDPAVEGSQLYNSFGP</sequence>
<dbReference type="Proteomes" id="UP000198736">
    <property type="component" value="Unassembled WGS sequence"/>
</dbReference>
<feature type="chain" id="PRO_5006623661" description="DUF7948 domain-containing protein" evidence="1">
    <location>
        <begin position="27"/>
        <end position="1138"/>
    </location>
</feature>
<protein>
    <recommendedName>
        <fullName evidence="2">DUF7948 domain-containing protein</fullName>
    </recommendedName>
</protein>
<dbReference type="Pfam" id="PF25778">
    <property type="entry name" value="DUF7948"/>
    <property type="match status" value="1"/>
</dbReference>
<dbReference type="AlphaFoldDB" id="A0A0S4L0Y9"/>
<feature type="domain" description="DUF7948" evidence="2">
    <location>
        <begin position="52"/>
        <end position="285"/>
    </location>
</feature>
<dbReference type="RefSeq" id="WP_090893571.1">
    <property type="nucleotide sequence ID" value="NZ_CZPZ01000001.1"/>
</dbReference>
<evidence type="ECO:0000313" key="3">
    <source>
        <dbReference type="EMBL" id="CUS31324.1"/>
    </source>
</evidence>
<feature type="signal peptide" evidence="1">
    <location>
        <begin position="1"/>
        <end position="26"/>
    </location>
</feature>
<dbReference type="Pfam" id="PF22352">
    <property type="entry name" value="K319L-like_PKD"/>
    <property type="match status" value="3"/>
</dbReference>
<dbReference type="EMBL" id="CZPZ01000001">
    <property type="protein sequence ID" value="CUS31324.1"/>
    <property type="molecule type" value="Genomic_DNA"/>
</dbReference>
<dbReference type="InterPro" id="IPR013783">
    <property type="entry name" value="Ig-like_fold"/>
</dbReference>
<proteinExistence type="predicted"/>
<dbReference type="PANTHER" id="PTHR35580">
    <property type="entry name" value="CELL SURFACE GLYCOPROTEIN (S-LAYER PROTEIN)-LIKE PROTEIN"/>
    <property type="match status" value="1"/>
</dbReference>
<dbReference type="InterPro" id="IPR011042">
    <property type="entry name" value="6-blade_b-propeller_TolB-like"/>
</dbReference>
<dbReference type="InterPro" id="IPR052918">
    <property type="entry name" value="Motility_Chemotaxis_Reg"/>
</dbReference>
<dbReference type="SUPFAM" id="SSF101898">
    <property type="entry name" value="NHL repeat"/>
    <property type="match status" value="1"/>
</dbReference>
<dbReference type="Gene3D" id="2.60.40.10">
    <property type="entry name" value="Immunoglobulins"/>
    <property type="match status" value="3"/>
</dbReference>
<keyword evidence="1" id="KW-0732">Signal</keyword>
<accession>A0A0S4L0Y9</accession>
<dbReference type="OrthoDB" id="253958at2"/>
<dbReference type="InterPro" id="IPR057708">
    <property type="entry name" value="DUF7948"/>
</dbReference>
<keyword evidence="4" id="KW-1185">Reference proteome</keyword>
<dbReference type="InterPro" id="IPR010620">
    <property type="entry name" value="SBBP_repeat"/>
</dbReference>
<dbReference type="STRING" id="1742973.COMA2_10043"/>
<reference evidence="4" key="1">
    <citation type="submission" date="2015-10" db="EMBL/GenBank/DDBJ databases">
        <authorList>
            <person name="Luecker S."/>
            <person name="Luecker S."/>
        </authorList>
    </citation>
    <scope>NUCLEOTIDE SEQUENCE [LARGE SCALE GENOMIC DNA]</scope>
</reference>
<evidence type="ECO:0000259" key="2">
    <source>
        <dbReference type="Pfam" id="PF25778"/>
    </source>
</evidence>
<organism evidence="3 4">
    <name type="scientific">Candidatus Nitrospira nitrificans</name>
    <dbReference type="NCBI Taxonomy" id="1742973"/>
    <lineage>
        <taxon>Bacteria</taxon>
        <taxon>Pseudomonadati</taxon>
        <taxon>Nitrospirota</taxon>
        <taxon>Nitrospiria</taxon>
        <taxon>Nitrospirales</taxon>
        <taxon>Nitrospiraceae</taxon>
        <taxon>Nitrospira</taxon>
    </lineage>
</organism>
<evidence type="ECO:0000313" key="4">
    <source>
        <dbReference type="Proteomes" id="UP000198736"/>
    </source>
</evidence>
<dbReference type="PANTHER" id="PTHR35580:SF1">
    <property type="entry name" value="PHYTASE-LIKE DOMAIN-CONTAINING PROTEIN"/>
    <property type="match status" value="1"/>
</dbReference>